<dbReference type="EMBL" id="LBPX01000014">
    <property type="protein sequence ID" value="KKP67411.1"/>
    <property type="molecule type" value="Genomic_DNA"/>
</dbReference>
<dbReference type="Proteomes" id="UP000034127">
    <property type="component" value="Unassembled WGS sequence"/>
</dbReference>
<dbReference type="NCBIfam" id="TIGR01552">
    <property type="entry name" value="phd_fam"/>
    <property type="match status" value="1"/>
</dbReference>
<dbReference type="InterPro" id="IPR006442">
    <property type="entry name" value="Antitoxin_Phd/YefM"/>
</dbReference>
<dbReference type="AlphaFoldDB" id="A0A0G0BUH0"/>
<dbReference type="Gene3D" id="3.40.1620.10">
    <property type="entry name" value="YefM-like domain"/>
    <property type="match status" value="1"/>
</dbReference>
<comment type="caution">
    <text evidence="3">The sequence shown here is derived from an EMBL/GenBank/DDBJ whole genome shotgun (WGS) entry which is preliminary data.</text>
</comment>
<comment type="function">
    <text evidence="2">Antitoxin component of a type II toxin-antitoxin (TA) system.</text>
</comment>
<evidence type="ECO:0000256" key="1">
    <source>
        <dbReference type="ARBA" id="ARBA00009981"/>
    </source>
</evidence>
<comment type="similarity">
    <text evidence="1 2">Belongs to the phD/YefM antitoxin family.</text>
</comment>
<name>A0A0G0BUH0_9BACT</name>
<evidence type="ECO:0000313" key="4">
    <source>
        <dbReference type="Proteomes" id="UP000034127"/>
    </source>
</evidence>
<sequence length="84" mass="9365">MNTIAISQFRADLPKLINDVDVYMKRLIITVSGKSKAVVMSMEELESLEETAKIMSIPGAKASIMRGYKQAKMNQGISFKKLVK</sequence>
<dbReference type="Pfam" id="PF02604">
    <property type="entry name" value="PhdYeFM_antitox"/>
    <property type="match status" value="1"/>
</dbReference>
<dbReference type="InterPro" id="IPR051405">
    <property type="entry name" value="phD/YefM_antitoxin"/>
</dbReference>
<accession>A0A0G0BUH0</accession>
<dbReference type="PANTHER" id="PTHR33713">
    <property type="entry name" value="ANTITOXIN YAFN-RELATED"/>
    <property type="match status" value="1"/>
</dbReference>
<dbReference type="SUPFAM" id="SSF143120">
    <property type="entry name" value="YefM-like"/>
    <property type="match status" value="1"/>
</dbReference>
<gene>
    <name evidence="3" type="ORF">UR63_C0014G0011</name>
</gene>
<evidence type="ECO:0000256" key="2">
    <source>
        <dbReference type="RuleBase" id="RU362080"/>
    </source>
</evidence>
<reference evidence="3 4" key="1">
    <citation type="journal article" date="2015" name="Nature">
        <title>rRNA introns, odd ribosomes, and small enigmatic genomes across a large radiation of phyla.</title>
        <authorList>
            <person name="Brown C.T."/>
            <person name="Hug L.A."/>
            <person name="Thomas B.C."/>
            <person name="Sharon I."/>
            <person name="Castelle C.J."/>
            <person name="Singh A."/>
            <person name="Wilkins M.J."/>
            <person name="Williams K.H."/>
            <person name="Banfield J.F."/>
        </authorList>
    </citation>
    <scope>NUCLEOTIDE SEQUENCE [LARGE SCALE GENOMIC DNA]</scope>
</reference>
<protein>
    <recommendedName>
        <fullName evidence="2">Antitoxin</fullName>
    </recommendedName>
</protein>
<dbReference type="PANTHER" id="PTHR33713:SF6">
    <property type="entry name" value="ANTITOXIN YEFM"/>
    <property type="match status" value="1"/>
</dbReference>
<dbReference type="InterPro" id="IPR036165">
    <property type="entry name" value="YefM-like_sf"/>
</dbReference>
<evidence type="ECO:0000313" key="3">
    <source>
        <dbReference type="EMBL" id="KKP67411.1"/>
    </source>
</evidence>
<proteinExistence type="inferred from homology"/>
<organism evidence="3 4">
    <name type="scientific">Candidatus Roizmanbacteria bacterium GW2011_GWC2_35_12</name>
    <dbReference type="NCBI Taxonomy" id="1618485"/>
    <lineage>
        <taxon>Bacteria</taxon>
        <taxon>Candidatus Roizmaniibacteriota</taxon>
    </lineage>
</organism>